<dbReference type="SUPFAM" id="SSF58104">
    <property type="entry name" value="Methyl-accepting chemotaxis protein (MCP) signaling domain"/>
    <property type="match status" value="1"/>
</dbReference>
<evidence type="ECO:0000256" key="3">
    <source>
        <dbReference type="SAM" id="Phobius"/>
    </source>
</evidence>
<protein>
    <recommendedName>
        <fullName evidence="4">Methyl-accepting transducer domain-containing protein</fullName>
    </recommendedName>
</protein>
<dbReference type="AlphaFoldDB" id="A0A4P2VIR1"/>
<dbReference type="GO" id="GO:0016020">
    <property type="term" value="C:membrane"/>
    <property type="evidence" value="ECO:0007669"/>
    <property type="project" value="InterPro"/>
</dbReference>
<dbReference type="GO" id="GO:0007165">
    <property type="term" value="P:signal transduction"/>
    <property type="evidence" value="ECO:0007669"/>
    <property type="project" value="UniProtKB-KW"/>
</dbReference>
<organism evidence="5 6">
    <name type="scientific">Fluviispira sanaruensis</name>
    <dbReference type="NCBI Taxonomy" id="2493639"/>
    <lineage>
        <taxon>Bacteria</taxon>
        <taxon>Pseudomonadati</taxon>
        <taxon>Bdellovibrionota</taxon>
        <taxon>Oligoflexia</taxon>
        <taxon>Silvanigrellales</taxon>
        <taxon>Silvanigrellaceae</taxon>
        <taxon>Fluviispira</taxon>
    </lineage>
</organism>
<dbReference type="RefSeq" id="WP_130607278.1">
    <property type="nucleotide sequence ID" value="NZ_AP019368.1"/>
</dbReference>
<dbReference type="PANTHER" id="PTHR32089:SF112">
    <property type="entry name" value="LYSOZYME-LIKE PROTEIN-RELATED"/>
    <property type="match status" value="1"/>
</dbReference>
<accession>A0A4P2VIR1</accession>
<gene>
    <name evidence="5" type="ORF">JCM31447_10620</name>
</gene>
<dbReference type="PANTHER" id="PTHR32089">
    <property type="entry name" value="METHYL-ACCEPTING CHEMOTAXIS PROTEIN MCPB"/>
    <property type="match status" value="1"/>
</dbReference>
<dbReference type="InterPro" id="IPR004089">
    <property type="entry name" value="MCPsignal_dom"/>
</dbReference>
<evidence type="ECO:0000313" key="6">
    <source>
        <dbReference type="Proteomes" id="UP000291236"/>
    </source>
</evidence>
<evidence type="ECO:0000259" key="4">
    <source>
        <dbReference type="PROSITE" id="PS50111"/>
    </source>
</evidence>
<keyword evidence="3" id="KW-1133">Transmembrane helix</keyword>
<feature type="domain" description="Methyl-accepting transducer" evidence="4">
    <location>
        <begin position="86"/>
        <end position="326"/>
    </location>
</feature>
<evidence type="ECO:0000313" key="5">
    <source>
        <dbReference type="EMBL" id="BBH52621.1"/>
    </source>
</evidence>
<feature type="transmembrane region" description="Helical" evidence="3">
    <location>
        <begin position="21"/>
        <end position="41"/>
    </location>
</feature>
<keyword evidence="3" id="KW-0472">Membrane</keyword>
<dbReference type="KEGG" id="sbf:JCM31447_10620"/>
<evidence type="ECO:0000256" key="1">
    <source>
        <dbReference type="ARBA" id="ARBA00023224"/>
    </source>
</evidence>
<feature type="transmembrane region" description="Helical" evidence="3">
    <location>
        <begin position="47"/>
        <end position="65"/>
    </location>
</feature>
<dbReference type="Gene3D" id="1.10.287.950">
    <property type="entry name" value="Methyl-accepting chemotaxis protein"/>
    <property type="match status" value="1"/>
</dbReference>
<reference evidence="5 6" key="1">
    <citation type="submission" date="2018-12" db="EMBL/GenBank/DDBJ databases">
        <title>Rubrispira sanarue gen. nov., sp., nov., a member of the order Silvanigrellales, isolated from a brackish lake in Hamamatsu Japan.</title>
        <authorList>
            <person name="Maejima Y."/>
            <person name="Iino T."/>
            <person name="Muraguchi Y."/>
            <person name="Fukuda K."/>
            <person name="Nojiri H."/>
            <person name="Ohkuma M."/>
            <person name="Moriuchi R."/>
            <person name="Dohra H."/>
            <person name="Kimbara K."/>
            <person name="Shintani M."/>
        </authorList>
    </citation>
    <scope>NUCLEOTIDE SEQUENCE [LARGE SCALE GENOMIC DNA]</scope>
    <source>
        <strain evidence="5 6">RF1110005</strain>
    </source>
</reference>
<keyword evidence="6" id="KW-1185">Reference proteome</keyword>
<dbReference type="Proteomes" id="UP000291236">
    <property type="component" value="Chromosome"/>
</dbReference>
<dbReference type="Pfam" id="PF00015">
    <property type="entry name" value="MCPsignal"/>
    <property type="match status" value="1"/>
</dbReference>
<keyword evidence="3" id="KW-0812">Transmembrane</keyword>
<dbReference type="SMART" id="SM00283">
    <property type="entry name" value="MA"/>
    <property type="match status" value="1"/>
</dbReference>
<keyword evidence="1 2" id="KW-0807">Transducer</keyword>
<evidence type="ECO:0000256" key="2">
    <source>
        <dbReference type="PROSITE-ProRule" id="PRU00284"/>
    </source>
</evidence>
<dbReference type="EMBL" id="AP019368">
    <property type="protein sequence ID" value="BBH52621.1"/>
    <property type="molecule type" value="Genomic_DNA"/>
</dbReference>
<proteinExistence type="predicted"/>
<sequence length="379" mass="42422">MDKKALIENQNKSGFIDKITFLLAITNILVALTTLLFVYFLGDRSIFYYHVVAIISLIIFFHLMFSQKLKKNQQRSFIVGSLFQTYIQKSDEISDEFEYPRKNIEKSFDHQFDLINQTAAAIAEITLMIGRTNEQINDCKAITETTERRVEAGSEIMKKLGTSIEVIKNASEDMDKMVQIISQIGLKSAVIADIVAKTELLAMNASIEAARAGEYGKGFSVVSEEVESLARTSGKSAKQIKDLLNESSMKVTQIIRTMNERIKEGEVVSLQAFSAYEHIKEGVAVLKEQVQIINEGTGLQQGVIKNASEILAQVTEAIHANNKILAKSDISIKQLVDVNLMLFELSEEIQRVVSGPMAALRMKENRASEVKRILQQLGY</sequence>
<dbReference type="OrthoDB" id="5292010at2"/>
<dbReference type="PROSITE" id="PS50111">
    <property type="entry name" value="CHEMOTAXIS_TRANSDUC_2"/>
    <property type="match status" value="1"/>
</dbReference>
<name>A0A4P2VIR1_FLUSA</name>